<evidence type="ECO:0000256" key="10">
    <source>
        <dbReference type="SAM" id="MobiDB-lite"/>
    </source>
</evidence>
<dbReference type="SUPFAM" id="SSF56731">
    <property type="entry name" value="DNA primase core"/>
    <property type="match status" value="1"/>
</dbReference>
<evidence type="ECO:0000256" key="3">
    <source>
        <dbReference type="ARBA" id="ARBA00022679"/>
    </source>
</evidence>
<dbReference type="HAMAP" id="MF_00007">
    <property type="entry name" value="DNA_primase_DnaG_arc"/>
    <property type="match status" value="1"/>
</dbReference>
<dbReference type="EMBL" id="SUTE01000092">
    <property type="protein sequence ID" value="MBE6506166.1"/>
    <property type="molecule type" value="Genomic_DNA"/>
</dbReference>
<keyword evidence="8 9" id="KW-0804">Transcription</keyword>
<sequence length="403" mass="44757">MGKGEELTTTKYLIHAQINANGIVEKPDVVGAVFGQTEGLLSNDLDLRELQRTGRIGRIQVNIHSNGGRAKGDIIIPSSLDRVETAILAASLETINRVGPCEAEIQTLKVEDVRAVKREQVVNRAKEIYKNMVESVGPASMKMIEEVREAMRIHEISEYGDDRLPAGPSIHTSDAIIVVEGRSDVLNLLKYGIKNTVAVEGVSVPQSIGELSKKRTTTAFVDGDRGGELILKELLQIGDVDYITRAPQGKEVEDLEKDEVLVALRDKVPTPQFLANHNILSESDNNGHKKHDKHHHKKHQKYKKEPEIEDDEISLMKDMLKEFEGTGCGAILDKALNITKEVSIEDIYEEIKNIEEDADTVIFDGIISQRLVDVASQKSIKKLVAFKSNIVKKPHNLKIITMD</sequence>
<keyword evidence="4 9" id="KW-0548">Nucleotidyltransferase</keyword>
<evidence type="ECO:0000256" key="2">
    <source>
        <dbReference type="ARBA" id="ARBA00022515"/>
    </source>
</evidence>
<dbReference type="Proteomes" id="UP000762703">
    <property type="component" value="Unassembled WGS sequence"/>
</dbReference>
<organism evidence="12 13">
    <name type="scientific">Methanobrevibacter millerae</name>
    <dbReference type="NCBI Taxonomy" id="230361"/>
    <lineage>
        <taxon>Archaea</taxon>
        <taxon>Methanobacteriati</taxon>
        <taxon>Methanobacteriota</taxon>
        <taxon>Methanomada group</taxon>
        <taxon>Methanobacteria</taxon>
        <taxon>Methanobacteriales</taxon>
        <taxon>Methanobacteriaceae</taxon>
        <taxon>Methanobrevibacter</taxon>
    </lineage>
</organism>
<gene>
    <name evidence="9" type="primary">dnaG</name>
    <name evidence="12" type="ORF">E7Z73_10645</name>
</gene>
<protein>
    <recommendedName>
        <fullName evidence="9">DNA primase DnaG</fullName>
        <ecNumber evidence="9">2.7.7.101</ecNumber>
    </recommendedName>
</protein>
<dbReference type="CDD" id="cd01029">
    <property type="entry name" value="TOPRIM_primases"/>
    <property type="match status" value="1"/>
</dbReference>
<dbReference type="GO" id="GO:0006269">
    <property type="term" value="P:DNA replication, synthesis of primer"/>
    <property type="evidence" value="ECO:0007669"/>
    <property type="project" value="UniProtKB-UniRule"/>
</dbReference>
<name>A0A8T3VJA2_9EURY</name>
<dbReference type="SMART" id="SM00493">
    <property type="entry name" value="TOPRIM"/>
    <property type="match status" value="1"/>
</dbReference>
<feature type="domain" description="Toprim" evidence="11">
    <location>
        <begin position="174"/>
        <end position="251"/>
    </location>
</feature>
<keyword evidence="1 9" id="KW-0240">DNA-directed RNA polymerase</keyword>
<keyword evidence="3 9" id="KW-0808">Transferase</keyword>
<dbReference type="GO" id="GO:0000428">
    <property type="term" value="C:DNA-directed RNA polymerase complex"/>
    <property type="evidence" value="ECO:0007669"/>
    <property type="project" value="UniProtKB-KW"/>
</dbReference>
<evidence type="ECO:0000256" key="5">
    <source>
        <dbReference type="ARBA" id="ARBA00022705"/>
    </source>
</evidence>
<evidence type="ECO:0000259" key="11">
    <source>
        <dbReference type="PROSITE" id="PS50880"/>
    </source>
</evidence>
<dbReference type="GO" id="GO:0046872">
    <property type="term" value="F:metal ion binding"/>
    <property type="evidence" value="ECO:0007669"/>
    <property type="project" value="UniProtKB-KW"/>
</dbReference>
<keyword evidence="2 9" id="KW-0639">Primosome</keyword>
<dbReference type="InterPro" id="IPR034154">
    <property type="entry name" value="TOPRIM_DnaG/twinkle"/>
</dbReference>
<keyword evidence="5 9" id="KW-0235">DNA replication</keyword>
<dbReference type="AlphaFoldDB" id="A0A8T3VJA2"/>
<dbReference type="GO" id="GO:0005737">
    <property type="term" value="C:cytoplasm"/>
    <property type="evidence" value="ECO:0007669"/>
    <property type="project" value="TreeGrafter"/>
</dbReference>
<comment type="subunit">
    <text evidence="9">Forms a ternary complex with MCM helicase and DNA. Component of the archaeal exosome complex.</text>
</comment>
<dbReference type="GO" id="GO:0003899">
    <property type="term" value="F:DNA-directed RNA polymerase activity"/>
    <property type="evidence" value="ECO:0007669"/>
    <property type="project" value="UniProtKB-UniRule"/>
</dbReference>
<evidence type="ECO:0000256" key="9">
    <source>
        <dbReference type="HAMAP-Rule" id="MF_00007"/>
    </source>
</evidence>
<evidence type="ECO:0000256" key="6">
    <source>
        <dbReference type="ARBA" id="ARBA00022723"/>
    </source>
</evidence>
<dbReference type="PROSITE" id="PS50880">
    <property type="entry name" value="TOPRIM"/>
    <property type="match status" value="1"/>
</dbReference>
<comment type="similarity">
    <text evidence="9">Belongs to the archaeal DnaG primase family.</text>
</comment>
<dbReference type="Gene3D" id="3.40.1360.10">
    <property type="match status" value="1"/>
</dbReference>
<dbReference type="PANTHER" id="PTHR30313">
    <property type="entry name" value="DNA PRIMASE"/>
    <property type="match status" value="1"/>
</dbReference>
<keyword evidence="9" id="KW-0271">Exosome</keyword>
<comment type="function">
    <text evidence="9">RNA polymerase that catalyzes the synthesis of short RNA molecules used as primers for DNA polymerase during DNA replication. Also part of the exosome, which is a complex involved in RNA degradation. Acts as a poly(A)-binding protein that enhances the interaction between heteropolymeric, adenine-rich transcripts and the exosome.</text>
</comment>
<evidence type="ECO:0000256" key="7">
    <source>
        <dbReference type="ARBA" id="ARBA00022842"/>
    </source>
</evidence>
<evidence type="ECO:0000256" key="4">
    <source>
        <dbReference type="ARBA" id="ARBA00022695"/>
    </source>
</evidence>
<dbReference type="RefSeq" id="WP_303737834.1">
    <property type="nucleotide sequence ID" value="NZ_SUTE01000092.1"/>
</dbReference>
<keyword evidence="6" id="KW-0479">Metal-binding</keyword>
<dbReference type="NCBIfam" id="NF003108">
    <property type="entry name" value="PRK04031.1-1"/>
    <property type="match status" value="1"/>
</dbReference>
<dbReference type="PANTHER" id="PTHR30313:SF2">
    <property type="entry name" value="DNA PRIMASE"/>
    <property type="match status" value="1"/>
</dbReference>
<evidence type="ECO:0000313" key="12">
    <source>
        <dbReference type="EMBL" id="MBE6506166.1"/>
    </source>
</evidence>
<dbReference type="GO" id="GO:1990077">
    <property type="term" value="C:primosome complex"/>
    <property type="evidence" value="ECO:0007669"/>
    <property type="project" value="UniProtKB-KW"/>
</dbReference>
<dbReference type="InterPro" id="IPR020607">
    <property type="entry name" value="Primase_DnaG_arc"/>
</dbReference>
<feature type="region of interest" description="Disordered" evidence="10">
    <location>
        <begin position="280"/>
        <end position="307"/>
    </location>
</feature>
<proteinExistence type="inferred from homology"/>
<evidence type="ECO:0000256" key="1">
    <source>
        <dbReference type="ARBA" id="ARBA00022478"/>
    </source>
</evidence>
<dbReference type="GO" id="GO:0008143">
    <property type="term" value="F:poly(A) binding"/>
    <property type="evidence" value="ECO:0007669"/>
    <property type="project" value="InterPro"/>
</dbReference>
<evidence type="ECO:0000313" key="13">
    <source>
        <dbReference type="Proteomes" id="UP000762703"/>
    </source>
</evidence>
<comment type="catalytic activity">
    <reaction evidence="9">
        <text>ssDNA + n NTP = ssDNA/pppN(pN)n-1 hybrid + (n-1) diphosphate.</text>
        <dbReference type="EC" id="2.7.7.101"/>
    </reaction>
</comment>
<dbReference type="GO" id="GO:0000178">
    <property type="term" value="C:exosome (RNase complex)"/>
    <property type="evidence" value="ECO:0007669"/>
    <property type="project" value="UniProtKB-KW"/>
</dbReference>
<accession>A0A8T3VJA2</accession>
<dbReference type="EC" id="2.7.7.101" evidence="9"/>
<feature type="compositionally biased region" description="Basic residues" evidence="10">
    <location>
        <begin position="288"/>
        <end position="302"/>
    </location>
</feature>
<dbReference type="InterPro" id="IPR050219">
    <property type="entry name" value="DnaG_primase"/>
</dbReference>
<keyword evidence="7" id="KW-0460">Magnesium</keyword>
<dbReference type="Pfam" id="PF13662">
    <property type="entry name" value="Toprim_4"/>
    <property type="match status" value="1"/>
</dbReference>
<comment type="caution">
    <text evidence="12">The sequence shown here is derived from an EMBL/GenBank/DDBJ whole genome shotgun (WGS) entry which is preliminary data.</text>
</comment>
<reference evidence="12" key="1">
    <citation type="submission" date="2019-04" db="EMBL/GenBank/DDBJ databases">
        <title>Evolution of Biomass-Degrading Anaerobic Consortia Revealed by Metagenomics.</title>
        <authorList>
            <person name="Peng X."/>
        </authorList>
    </citation>
    <scope>NUCLEOTIDE SEQUENCE</scope>
    <source>
        <strain evidence="12">SIG12</strain>
    </source>
</reference>
<dbReference type="InterPro" id="IPR006171">
    <property type="entry name" value="TOPRIM_dom"/>
</dbReference>
<evidence type="ECO:0000256" key="8">
    <source>
        <dbReference type="ARBA" id="ARBA00023163"/>
    </source>
</evidence>